<reference evidence="1" key="2">
    <citation type="submission" date="2013-05" db="EMBL/GenBank/DDBJ databases">
        <authorList>
            <person name="Carter J.-M."/>
            <person name="Baker S.C."/>
            <person name="Pink R."/>
            <person name="Carter D.R.F."/>
            <person name="Collins A."/>
            <person name="Tomlin J."/>
            <person name="Gibbs M."/>
            <person name="Breuker C.J."/>
        </authorList>
    </citation>
    <scope>NUCLEOTIDE SEQUENCE</scope>
    <source>
        <tissue evidence="1">Ovary</tissue>
    </source>
</reference>
<name>S4NWU0_9NEOP</name>
<protein>
    <submittedName>
        <fullName evidence="1">Uncharacterized protein</fullName>
    </submittedName>
</protein>
<organism evidence="1">
    <name type="scientific">Pararge aegeria</name>
    <name type="common">speckled wood butterfly</name>
    <dbReference type="NCBI Taxonomy" id="116150"/>
    <lineage>
        <taxon>Eukaryota</taxon>
        <taxon>Metazoa</taxon>
        <taxon>Ecdysozoa</taxon>
        <taxon>Arthropoda</taxon>
        <taxon>Hexapoda</taxon>
        <taxon>Insecta</taxon>
        <taxon>Pterygota</taxon>
        <taxon>Neoptera</taxon>
        <taxon>Endopterygota</taxon>
        <taxon>Lepidoptera</taxon>
        <taxon>Glossata</taxon>
        <taxon>Ditrysia</taxon>
        <taxon>Papilionoidea</taxon>
        <taxon>Nymphalidae</taxon>
        <taxon>Satyrinae</taxon>
        <taxon>Satyrini</taxon>
        <taxon>Parargina</taxon>
        <taxon>Pararge</taxon>
    </lineage>
</organism>
<reference evidence="1" key="1">
    <citation type="journal article" date="2013" name="BMC Genomics">
        <title>Unscrambling butterfly oogenesis.</title>
        <authorList>
            <person name="Carter J.M."/>
            <person name="Baker S.C."/>
            <person name="Pink R."/>
            <person name="Carter D.R."/>
            <person name="Collins A."/>
            <person name="Tomlin J."/>
            <person name="Gibbs M."/>
            <person name="Breuker C.J."/>
        </authorList>
    </citation>
    <scope>NUCLEOTIDE SEQUENCE</scope>
    <source>
        <tissue evidence="1">Ovary</tissue>
    </source>
</reference>
<dbReference type="AlphaFoldDB" id="S4NWU0"/>
<evidence type="ECO:0000313" key="1">
    <source>
        <dbReference type="EMBL" id="JAA80143.1"/>
    </source>
</evidence>
<dbReference type="EMBL" id="GAIX01012417">
    <property type="protein sequence ID" value="JAA80143.1"/>
    <property type="molecule type" value="Transcribed_RNA"/>
</dbReference>
<sequence>MILKTTDRNYTILSMHGSQFDYCIWFVCKKVANGAWRTPQLSIHFTWHRLKMLKKIFLAFRLFVLKNKLQNFPLLK</sequence>
<proteinExistence type="predicted"/>
<accession>S4NWU0</accession>